<dbReference type="SUPFAM" id="SSF46894">
    <property type="entry name" value="C-terminal effector domain of the bipartite response regulators"/>
    <property type="match status" value="1"/>
</dbReference>
<dbReference type="CDD" id="cd06170">
    <property type="entry name" value="LuxR_C_like"/>
    <property type="match status" value="1"/>
</dbReference>
<dbReference type="AlphaFoldDB" id="A0A9X4RLJ4"/>
<comment type="caution">
    <text evidence="6">The sequence shown here is derived from an EMBL/GenBank/DDBJ whole genome shotgun (WGS) entry which is preliminary data.</text>
</comment>
<name>A0A9X4RLJ4_9BACT</name>
<dbReference type="PANTHER" id="PTHR43214:SF43">
    <property type="entry name" value="TWO-COMPONENT RESPONSE REGULATOR"/>
    <property type="match status" value="1"/>
</dbReference>
<dbReference type="PROSITE" id="PS50110">
    <property type="entry name" value="RESPONSE_REGULATORY"/>
    <property type="match status" value="1"/>
</dbReference>
<reference evidence="6" key="1">
    <citation type="journal article" date="2022" name="bioRxiv">
        <title>Thiovibrio frasassiensisgen. nov., sp. nov., an autotrophic, elemental sulfur disproportionating bacterium isolated from sulfidic karst sediment, and proposal of Thiovibrionaceae fam. nov.</title>
        <authorList>
            <person name="Aronson H."/>
            <person name="Thomas C."/>
            <person name="Bhattacharyya M."/>
            <person name="Eckstein S."/>
            <person name="Jensen S."/>
            <person name="Barco R."/>
            <person name="Macalady J."/>
            <person name="Amend J."/>
        </authorList>
    </citation>
    <scope>NUCLEOTIDE SEQUENCE</scope>
    <source>
        <strain evidence="6">RS19-109</strain>
    </source>
</reference>
<feature type="domain" description="HTH luxR-type" evidence="4">
    <location>
        <begin position="149"/>
        <end position="214"/>
    </location>
</feature>
<dbReference type="InterPro" id="IPR000792">
    <property type="entry name" value="Tscrpt_reg_LuxR_C"/>
</dbReference>
<accession>A0A9X4RLJ4</accession>
<evidence type="ECO:0000313" key="6">
    <source>
        <dbReference type="EMBL" id="MDG4475208.1"/>
    </source>
</evidence>
<dbReference type="InterPro" id="IPR039420">
    <property type="entry name" value="WalR-like"/>
</dbReference>
<gene>
    <name evidence="6" type="ORF">OLX77_03420</name>
</gene>
<feature type="domain" description="Response regulatory" evidence="5">
    <location>
        <begin position="7"/>
        <end position="123"/>
    </location>
</feature>
<evidence type="ECO:0000259" key="5">
    <source>
        <dbReference type="PROSITE" id="PS50110"/>
    </source>
</evidence>
<dbReference type="Proteomes" id="UP001154240">
    <property type="component" value="Unassembled WGS sequence"/>
</dbReference>
<dbReference type="SUPFAM" id="SSF52172">
    <property type="entry name" value="CheY-like"/>
    <property type="match status" value="1"/>
</dbReference>
<dbReference type="InterPro" id="IPR011006">
    <property type="entry name" value="CheY-like_superfamily"/>
</dbReference>
<dbReference type="GO" id="GO:0000160">
    <property type="term" value="P:phosphorelay signal transduction system"/>
    <property type="evidence" value="ECO:0007669"/>
    <property type="project" value="InterPro"/>
</dbReference>
<dbReference type="PROSITE" id="PS50043">
    <property type="entry name" value="HTH_LUXR_2"/>
    <property type="match status" value="1"/>
</dbReference>
<keyword evidence="7" id="KW-1185">Reference proteome</keyword>
<dbReference type="SMART" id="SM00421">
    <property type="entry name" value="HTH_LUXR"/>
    <property type="match status" value="1"/>
</dbReference>
<organism evidence="6 7">
    <name type="scientific">Thiovibrio frasassiensis</name>
    <dbReference type="NCBI Taxonomy" id="2984131"/>
    <lineage>
        <taxon>Bacteria</taxon>
        <taxon>Pseudomonadati</taxon>
        <taxon>Thermodesulfobacteriota</taxon>
        <taxon>Desulfobulbia</taxon>
        <taxon>Desulfobulbales</taxon>
        <taxon>Thiovibrionaceae</taxon>
        <taxon>Thiovibrio</taxon>
    </lineage>
</organism>
<evidence type="ECO:0000256" key="1">
    <source>
        <dbReference type="ARBA" id="ARBA00022553"/>
    </source>
</evidence>
<dbReference type="Pfam" id="PF00072">
    <property type="entry name" value="Response_reg"/>
    <property type="match status" value="1"/>
</dbReference>
<keyword evidence="1 3" id="KW-0597">Phosphoprotein</keyword>
<dbReference type="InterPro" id="IPR001789">
    <property type="entry name" value="Sig_transdc_resp-reg_receiver"/>
</dbReference>
<evidence type="ECO:0000259" key="4">
    <source>
        <dbReference type="PROSITE" id="PS50043"/>
    </source>
</evidence>
<dbReference type="GO" id="GO:0003677">
    <property type="term" value="F:DNA binding"/>
    <property type="evidence" value="ECO:0007669"/>
    <property type="project" value="UniProtKB-KW"/>
</dbReference>
<dbReference type="Pfam" id="PF00196">
    <property type="entry name" value="GerE"/>
    <property type="match status" value="1"/>
</dbReference>
<dbReference type="RefSeq" id="WP_307632183.1">
    <property type="nucleotide sequence ID" value="NZ_JAPHEH010000001.1"/>
</dbReference>
<evidence type="ECO:0000256" key="3">
    <source>
        <dbReference type="PROSITE-ProRule" id="PRU00169"/>
    </source>
</evidence>
<proteinExistence type="predicted"/>
<evidence type="ECO:0000313" key="7">
    <source>
        <dbReference type="Proteomes" id="UP001154240"/>
    </source>
</evidence>
<dbReference type="EMBL" id="JAPHEH010000001">
    <property type="protein sequence ID" value="MDG4475208.1"/>
    <property type="molecule type" value="Genomic_DNA"/>
</dbReference>
<dbReference type="Gene3D" id="3.40.50.2300">
    <property type="match status" value="1"/>
</dbReference>
<dbReference type="CDD" id="cd17535">
    <property type="entry name" value="REC_NarL-like"/>
    <property type="match status" value="1"/>
</dbReference>
<protein>
    <submittedName>
        <fullName evidence="6">Response regulator transcription factor</fullName>
    </submittedName>
</protein>
<feature type="modified residue" description="4-aspartylphosphate" evidence="3">
    <location>
        <position position="58"/>
    </location>
</feature>
<dbReference type="SMART" id="SM00448">
    <property type="entry name" value="REC"/>
    <property type="match status" value="1"/>
</dbReference>
<keyword evidence="2" id="KW-0238">DNA-binding</keyword>
<dbReference type="InterPro" id="IPR058245">
    <property type="entry name" value="NreC/VraR/RcsB-like_REC"/>
</dbReference>
<evidence type="ECO:0000256" key="2">
    <source>
        <dbReference type="ARBA" id="ARBA00023125"/>
    </source>
</evidence>
<dbReference type="PANTHER" id="PTHR43214">
    <property type="entry name" value="TWO-COMPONENT RESPONSE REGULATOR"/>
    <property type="match status" value="1"/>
</dbReference>
<dbReference type="GO" id="GO:0006355">
    <property type="term" value="P:regulation of DNA-templated transcription"/>
    <property type="evidence" value="ECO:0007669"/>
    <property type="project" value="InterPro"/>
</dbReference>
<dbReference type="InterPro" id="IPR016032">
    <property type="entry name" value="Sig_transdc_resp-reg_C-effctor"/>
</dbReference>
<sequence>MNNEMIRILVVDDHPVLLSGLRLLLNAEPDMEVAGTADSGPKALAQAKELQPDIVLLDISLPGTSGLLLLPEILRQAAKTRVLMLTMHEDHQYLKEAVAKGAKGFILKKCLDVDLLYAIRSVMRGQMYIHPAMMPDILAAQEKGATSPEELLWLSLSTREQQVMLAVAMGYTSREIAEQHFLSEKTVATYRSRAMAKLGLETRAELVEFVSRQKRSAK</sequence>
<reference evidence="6" key="2">
    <citation type="submission" date="2022-10" db="EMBL/GenBank/DDBJ databases">
        <authorList>
            <person name="Aronson H.S."/>
        </authorList>
    </citation>
    <scope>NUCLEOTIDE SEQUENCE</scope>
    <source>
        <strain evidence="6">RS19-109</strain>
    </source>
</reference>
<dbReference type="PRINTS" id="PR00038">
    <property type="entry name" value="HTHLUXR"/>
</dbReference>